<evidence type="ECO:0000256" key="4">
    <source>
        <dbReference type="ARBA" id="ARBA00022970"/>
    </source>
</evidence>
<evidence type="ECO:0000256" key="6">
    <source>
        <dbReference type="ARBA" id="ARBA00023136"/>
    </source>
</evidence>
<keyword evidence="5 7" id="KW-1133">Transmembrane helix</keyword>
<feature type="transmembrane region" description="Helical" evidence="7">
    <location>
        <begin position="116"/>
        <end position="140"/>
    </location>
</feature>
<accession>A0A1C0U7T4</accession>
<dbReference type="PANTHER" id="PTHR30086:SF20">
    <property type="entry name" value="ARGININE EXPORTER PROTEIN ARGO-RELATED"/>
    <property type="match status" value="1"/>
</dbReference>
<evidence type="ECO:0000256" key="2">
    <source>
        <dbReference type="ARBA" id="ARBA00022475"/>
    </source>
</evidence>
<name>A0A1C0U7T4_9GAMM</name>
<evidence type="ECO:0000256" key="5">
    <source>
        <dbReference type="ARBA" id="ARBA00022989"/>
    </source>
</evidence>
<dbReference type="PATRIC" id="fig|286156.4.peg.807"/>
<dbReference type="PANTHER" id="PTHR30086">
    <property type="entry name" value="ARGININE EXPORTER PROTEIN ARGO"/>
    <property type="match status" value="1"/>
</dbReference>
<keyword evidence="4" id="KW-0029">Amino-acid transport</keyword>
<dbReference type="GO" id="GO:0005886">
    <property type="term" value="C:plasma membrane"/>
    <property type="evidence" value="ECO:0007669"/>
    <property type="project" value="UniProtKB-SubCell"/>
</dbReference>
<dbReference type="AlphaFoldDB" id="A0A1C0U7T4"/>
<evidence type="ECO:0000256" key="1">
    <source>
        <dbReference type="ARBA" id="ARBA00004651"/>
    </source>
</evidence>
<evidence type="ECO:0000313" key="8">
    <source>
        <dbReference type="EMBL" id="OCQ53977.1"/>
    </source>
</evidence>
<comment type="caution">
    <text evidence="8">The sequence shown here is derived from an EMBL/GenBank/DDBJ whole genome shotgun (WGS) entry which is preliminary data.</text>
</comment>
<protein>
    <submittedName>
        <fullName evidence="8">Arginine exporter protein ArgO</fullName>
    </submittedName>
</protein>
<evidence type="ECO:0000256" key="7">
    <source>
        <dbReference type="SAM" id="Phobius"/>
    </source>
</evidence>
<keyword evidence="2" id="KW-1003">Cell membrane</keyword>
<feature type="transmembrane region" description="Helical" evidence="7">
    <location>
        <begin position="35"/>
        <end position="61"/>
    </location>
</feature>
<feature type="transmembrane region" description="Helical" evidence="7">
    <location>
        <begin position="185"/>
        <end position="204"/>
    </location>
</feature>
<organism evidence="8 9">
    <name type="scientific">Photorhabdus australis subsp. thailandensis</name>
    <dbReference type="NCBI Taxonomy" id="2805096"/>
    <lineage>
        <taxon>Bacteria</taxon>
        <taxon>Pseudomonadati</taxon>
        <taxon>Pseudomonadota</taxon>
        <taxon>Gammaproteobacteria</taxon>
        <taxon>Enterobacterales</taxon>
        <taxon>Morganellaceae</taxon>
        <taxon>Photorhabdus</taxon>
    </lineage>
</organism>
<reference evidence="8 9" key="1">
    <citation type="submission" date="2015-12" db="EMBL/GenBank/DDBJ databases">
        <title>Genome comparisons provide insights into the role of secondary metabolites in the pathogenic phase of the Photorhabdus life cycle.</title>
        <authorList>
            <person name="Tobias N.J."/>
            <person name="Mishra B."/>
            <person name="Gupta D.K."/>
            <person name="Thines M."/>
            <person name="Stinear T.P."/>
            <person name="Bode H.B."/>
        </authorList>
    </citation>
    <scope>NUCLEOTIDE SEQUENCE [LARGE SCALE GENOMIC DNA]</scope>
    <source>
        <strain evidence="8 9">PB68.1</strain>
    </source>
</reference>
<keyword evidence="6 7" id="KW-0472">Membrane</keyword>
<feature type="transmembrane region" description="Helical" evidence="7">
    <location>
        <begin position="146"/>
        <end position="164"/>
    </location>
</feature>
<dbReference type="Proteomes" id="UP000093476">
    <property type="component" value="Unassembled WGS sequence"/>
</dbReference>
<dbReference type="EMBL" id="LOMY01000027">
    <property type="protein sequence ID" value="OCQ53977.1"/>
    <property type="molecule type" value="Genomic_DNA"/>
</dbReference>
<dbReference type="RefSeq" id="WP_036768014.1">
    <property type="nucleotide sequence ID" value="NZ_CAWMQZ010000027.1"/>
</dbReference>
<dbReference type="InterPro" id="IPR001123">
    <property type="entry name" value="LeuE-type"/>
</dbReference>
<dbReference type="STRING" id="286156.Ppb6_00702"/>
<evidence type="ECO:0000313" key="9">
    <source>
        <dbReference type="Proteomes" id="UP000093476"/>
    </source>
</evidence>
<evidence type="ECO:0000256" key="3">
    <source>
        <dbReference type="ARBA" id="ARBA00022692"/>
    </source>
</evidence>
<comment type="subcellular location">
    <subcellularLocation>
        <location evidence="1">Cell membrane</location>
        <topology evidence="1">Multi-pass membrane protein</topology>
    </subcellularLocation>
</comment>
<feature type="transmembrane region" description="Helical" evidence="7">
    <location>
        <begin position="6"/>
        <end position="23"/>
    </location>
</feature>
<feature type="transmembrane region" description="Helical" evidence="7">
    <location>
        <begin position="67"/>
        <end position="84"/>
    </location>
</feature>
<proteinExistence type="predicted"/>
<gene>
    <name evidence="8" type="primary">argO_1</name>
    <name evidence="8" type="ORF">Ppb6_00702</name>
</gene>
<dbReference type="Pfam" id="PF01810">
    <property type="entry name" value="LysE"/>
    <property type="match status" value="1"/>
</dbReference>
<keyword evidence="4" id="KW-0813">Transport</keyword>
<sequence>MLALINGFILCLGLVISIGPQNIEILRVGLLNDRVVLLASMFVACDAILITIGALGVGSIIALNREITVALMSFTVVFLLFLAFQAGRRSMRKSGGVISFGGQQNTNVSGMVKRGLVLSFLNPLALLETIVILGSTAAPYAVSHRILFVAGALAASSMWFYGLAYSSHRLSNLISQPWQHRMIEGIVAVTLFITACWLAQRTFII</sequence>
<dbReference type="GO" id="GO:0015171">
    <property type="term" value="F:amino acid transmembrane transporter activity"/>
    <property type="evidence" value="ECO:0007669"/>
    <property type="project" value="TreeGrafter"/>
</dbReference>
<keyword evidence="3 7" id="KW-0812">Transmembrane</keyword>
<keyword evidence="9" id="KW-1185">Reference proteome</keyword>